<feature type="non-terminal residue" evidence="1">
    <location>
        <position position="47"/>
    </location>
</feature>
<sequence length="47" mass="5576">TYRNNLQKDNGNDKDCTLKSNKKRCLDEDEMHYINSIDIITQTKKTE</sequence>
<proteinExistence type="predicted"/>
<dbReference type="EMBL" id="CAJVPY010053629">
    <property type="protein sequence ID" value="CAG8816234.1"/>
    <property type="molecule type" value="Genomic_DNA"/>
</dbReference>
<organism evidence="1 2">
    <name type="scientific">Dentiscutata erythropus</name>
    <dbReference type="NCBI Taxonomy" id="1348616"/>
    <lineage>
        <taxon>Eukaryota</taxon>
        <taxon>Fungi</taxon>
        <taxon>Fungi incertae sedis</taxon>
        <taxon>Mucoromycota</taxon>
        <taxon>Glomeromycotina</taxon>
        <taxon>Glomeromycetes</taxon>
        <taxon>Diversisporales</taxon>
        <taxon>Gigasporaceae</taxon>
        <taxon>Dentiscutata</taxon>
    </lineage>
</organism>
<dbReference type="OrthoDB" id="2486518at2759"/>
<accession>A0A9N9KAH4</accession>
<name>A0A9N9KAH4_9GLOM</name>
<comment type="caution">
    <text evidence="1">The sequence shown here is derived from an EMBL/GenBank/DDBJ whole genome shotgun (WGS) entry which is preliminary data.</text>
</comment>
<protein>
    <submittedName>
        <fullName evidence="1">28495_t:CDS:1</fullName>
    </submittedName>
</protein>
<dbReference type="AlphaFoldDB" id="A0A9N9KAH4"/>
<feature type="non-terminal residue" evidence="1">
    <location>
        <position position="1"/>
    </location>
</feature>
<evidence type="ECO:0000313" key="1">
    <source>
        <dbReference type="EMBL" id="CAG8816234.1"/>
    </source>
</evidence>
<dbReference type="Proteomes" id="UP000789405">
    <property type="component" value="Unassembled WGS sequence"/>
</dbReference>
<reference evidence="1" key="1">
    <citation type="submission" date="2021-06" db="EMBL/GenBank/DDBJ databases">
        <authorList>
            <person name="Kallberg Y."/>
            <person name="Tangrot J."/>
            <person name="Rosling A."/>
        </authorList>
    </citation>
    <scope>NUCLEOTIDE SEQUENCE</scope>
    <source>
        <strain evidence="1">MA453B</strain>
    </source>
</reference>
<gene>
    <name evidence="1" type="ORF">DERYTH_LOCUS26253</name>
</gene>
<evidence type="ECO:0000313" key="2">
    <source>
        <dbReference type="Proteomes" id="UP000789405"/>
    </source>
</evidence>
<keyword evidence="2" id="KW-1185">Reference proteome</keyword>